<sequence>MAPHNYQDIVLSLSHSNKVGTIKLNRPKSLNAFGGNLMLDIIAGLRELNEHPETVFTVITGEGRFFSAGADVKATGRDSANSGSLSDAQKKLDHMGRFVFAVEMLRSMIDHKKVLVVALNGPAVGGGAAWFPGVADILLASDSAWLQVPFSALGLVPEFGSAINFAQSIGVHRANEFLMMGRKLTAQELETAGLVNQIFPTSSFQQDVAKYLEEKLQINDGKSMMEAKRLMNAPLRDGRMIAVQNAMDALSERFVEGAPYERFALKKKEMEEKTRTTIMGRLLDKISHCGKGITLRKRDNGIVPPVDASGRRAAISEEKPVVAQRNSSESIKSADAAFLLAHDLEDCRDGSIKQPTRKKSQYSIQDDGSSTRESTSFQTQTPIQQERSTERASNPIEPVATTPQVEQVALQEGLADAIFVQAFSKPRKKRHWLRDKILSTSIAECITPCCVKPQGKTKKQSYLRKCIQSFRPTKKDPQTTSTSTISTESSHSSTPSPPPRLRKVAFAPEATIQPFDIHASSSQCLRPTKESSPLHNKTTTHQYRSSHAHAGRSGRSSRGDTLQIEFRSASSALTHVRKEAMPGLLVRAGSVPNITALKHGVVIIVPNGPRERKPDFIRFRLMKLDPATEELCDYSEEFTRLGGLKKWMRFDTPTVSPKAPTKAECRRWSGLASTTSCPCRSSAEEDAEPQLMGLEVEGDQADAAKEGSVWRTLLVPLSRAQDDEDPGPTGEEIRKALEARQVRPVVEMLWTDDFGRRTKTVSSEQRLPVIRDPQAGFYSRKADRKAALARGETIRRPW</sequence>
<dbReference type="Gene3D" id="3.90.226.10">
    <property type="entry name" value="2-enoyl-CoA Hydratase, Chain A, domain 1"/>
    <property type="match status" value="1"/>
</dbReference>
<dbReference type="GeneID" id="28730779"/>
<dbReference type="FunFam" id="3.90.226.10:FF:000048">
    <property type="entry name" value="3,2-trans-enoyl-CoA isomerase"/>
    <property type="match status" value="1"/>
</dbReference>
<dbReference type="STRING" id="1664694.A0A0N0NHW9"/>
<evidence type="ECO:0000256" key="3">
    <source>
        <dbReference type="ARBA" id="ARBA00005254"/>
    </source>
</evidence>
<dbReference type="Pfam" id="PF00378">
    <property type="entry name" value="ECH_1"/>
    <property type="match status" value="1"/>
</dbReference>
<dbReference type="PANTHER" id="PTHR43684:SF3">
    <property type="entry name" value="PEROXISOMAL D3,D2-ENOYL-COA ISOMERASE"/>
    <property type="match status" value="1"/>
</dbReference>
<dbReference type="PANTHER" id="PTHR43684">
    <property type="match status" value="1"/>
</dbReference>
<keyword evidence="5 7" id="KW-0413">Isomerase</keyword>
<dbReference type="GO" id="GO:0005782">
    <property type="term" value="C:peroxisomal matrix"/>
    <property type="evidence" value="ECO:0007669"/>
    <property type="project" value="TreeGrafter"/>
</dbReference>
<gene>
    <name evidence="7" type="ORF">AB675_10148</name>
</gene>
<dbReference type="GO" id="GO:0006635">
    <property type="term" value="P:fatty acid beta-oxidation"/>
    <property type="evidence" value="ECO:0007669"/>
    <property type="project" value="TreeGrafter"/>
</dbReference>
<evidence type="ECO:0000313" key="7">
    <source>
        <dbReference type="EMBL" id="KPI35161.1"/>
    </source>
</evidence>
<accession>A0A0N0NHW9</accession>
<evidence type="ECO:0000256" key="2">
    <source>
        <dbReference type="ARBA" id="ARBA00005005"/>
    </source>
</evidence>
<dbReference type="EMBL" id="LFJN01000043">
    <property type="protein sequence ID" value="KPI35161.1"/>
    <property type="molecule type" value="Genomic_DNA"/>
</dbReference>
<comment type="caution">
    <text evidence="7">The sequence shown here is derived from an EMBL/GenBank/DDBJ whole genome shotgun (WGS) entry which is preliminary data.</text>
</comment>
<dbReference type="InterPro" id="IPR001753">
    <property type="entry name" value="Enoyl-CoA_hydra/iso"/>
</dbReference>
<comment type="pathway">
    <text evidence="2">Lipid metabolism; fatty acid beta-oxidation.</text>
</comment>
<dbReference type="InterPro" id="IPR051053">
    <property type="entry name" value="ECH/Chromodomain_protein"/>
</dbReference>
<evidence type="ECO:0000256" key="5">
    <source>
        <dbReference type="ARBA" id="ARBA00023235"/>
    </source>
</evidence>
<comment type="similarity">
    <text evidence="3">Belongs to the enoyl-CoA hydratase/isomerase family.</text>
</comment>
<dbReference type="VEuPathDB" id="FungiDB:AB675_10148"/>
<feature type="compositionally biased region" description="Polar residues" evidence="6">
    <location>
        <begin position="361"/>
        <end position="386"/>
    </location>
</feature>
<dbReference type="GO" id="GO:0016853">
    <property type="term" value="F:isomerase activity"/>
    <property type="evidence" value="ECO:0007669"/>
    <property type="project" value="UniProtKB-KW"/>
</dbReference>
<reference evidence="7 8" key="1">
    <citation type="submission" date="2015-06" db="EMBL/GenBank/DDBJ databases">
        <title>Draft genome of the ant-associated black yeast Phialophora attae CBS 131958.</title>
        <authorList>
            <person name="Moreno L.F."/>
            <person name="Stielow B.J."/>
            <person name="de Hoog S."/>
            <person name="Vicente V.A."/>
            <person name="Weiss V.A."/>
            <person name="de Vries M."/>
            <person name="Cruz L.M."/>
            <person name="Souza E.M."/>
        </authorList>
    </citation>
    <scope>NUCLEOTIDE SEQUENCE [LARGE SCALE GENOMIC DNA]</scope>
    <source>
        <strain evidence="7 8">CBS 131958</strain>
    </source>
</reference>
<evidence type="ECO:0000313" key="8">
    <source>
        <dbReference type="Proteomes" id="UP000038010"/>
    </source>
</evidence>
<proteinExistence type="inferred from homology"/>
<evidence type="ECO:0000256" key="6">
    <source>
        <dbReference type="SAM" id="MobiDB-lite"/>
    </source>
</evidence>
<dbReference type="CDD" id="cd06558">
    <property type="entry name" value="crotonase-like"/>
    <property type="match status" value="1"/>
</dbReference>
<dbReference type="RefSeq" id="XP_017995124.1">
    <property type="nucleotide sequence ID" value="XM_018138899.1"/>
</dbReference>
<comment type="subcellular location">
    <subcellularLocation>
        <location evidence="1">Peroxisome</location>
    </subcellularLocation>
</comment>
<keyword evidence="4" id="KW-0576">Peroxisome</keyword>
<feature type="region of interest" description="Disordered" evidence="6">
    <location>
        <begin position="517"/>
        <end position="561"/>
    </location>
</feature>
<protein>
    <submittedName>
        <fullName evidence="7">Enoyl-CoA delta isomerase 2, mitochondrial</fullName>
    </submittedName>
</protein>
<feature type="compositionally biased region" description="Polar residues" evidence="6">
    <location>
        <begin position="519"/>
        <end position="543"/>
    </location>
</feature>
<feature type="region of interest" description="Disordered" evidence="6">
    <location>
        <begin position="349"/>
        <end position="398"/>
    </location>
</feature>
<name>A0A0N0NHW9_9EURO</name>
<dbReference type="InterPro" id="IPR029045">
    <property type="entry name" value="ClpP/crotonase-like_dom_sf"/>
</dbReference>
<dbReference type="SUPFAM" id="SSF52096">
    <property type="entry name" value="ClpP/crotonase"/>
    <property type="match status" value="1"/>
</dbReference>
<dbReference type="AlphaFoldDB" id="A0A0N0NHW9"/>
<feature type="region of interest" description="Disordered" evidence="6">
    <location>
        <begin position="472"/>
        <end position="501"/>
    </location>
</feature>
<keyword evidence="8" id="KW-1185">Reference proteome</keyword>
<dbReference type="Proteomes" id="UP000038010">
    <property type="component" value="Unassembled WGS sequence"/>
</dbReference>
<feature type="compositionally biased region" description="Low complexity" evidence="6">
    <location>
        <begin position="478"/>
        <end position="494"/>
    </location>
</feature>
<evidence type="ECO:0000256" key="4">
    <source>
        <dbReference type="ARBA" id="ARBA00023140"/>
    </source>
</evidence>
<dbReference type="OrthoDB" id="448450at2759"/>
<evidence type="ECO:0000256" key="1">
    <source>
        <dbReference type="ARBA" id="ARBA00004275"/>
    </source>
</evidence>
<organism evidence="7 8">
    <name type="scientific">Cyphellophora attinorum</name>
    <dbReference type="NCBI Taxonomy" id="1664694"/>
    <lineage>
        <taxon>Eukaryota</taxon>
        <taxon>Fungi</taxon>
        <taxon>Dikarya</taxon>
        <taxon>Ascomycota</taxon>
        <taxon>Pezizomycotina</taxon>
        <taxon>Eurotiomycetes</taxon>
        <taxon>Chaetothyriomycetidae</taxon>
        <taxon>Chaetothyriales</taxon>
        <taxon>Cyphellophoraceae</taxon>
        <taxon>Cyphellophora</taxon>
    </lineage>
</organism>